<comment type="function">
    <text evidence="10">Site-specific tyrosine recombinase, which acts by catalyzing the cutting and rejoining of the recombining DNA molecules. The XerC-XerD complex is essential to convert dimers of the bacterial chromosome into monomers to permit their segregation at cell division. It also contributes to the segregational stability of plasmids.</text>
</comment>
<dbReference type="InterPro" id="IPR011932">
    <property type="entry name" value="Recomb_XerD"/>
</dbReference>
<sequence length="296" mass="34001">MEDKHLLAQFCDYLLLERALASSTIKSYSTDCVLFAAFVRARGERLENFSVKSVQQYLATMQGGSSRSQARFLVSLRALMRFMHLSHLRKDDPLRHIVNPKIERSLPKVLSEATVADFLHAPDTNTPLGLRDRAMLELLYATGLRVSELTELTFQELHLQDAYVLVKGKGDKERIVPMTKSAQEWLTRYLNARKERGEFKSVVQKRYVFLSQKGGPLNRQSFWGVVRKYSLQLGLKEMPSPHTFRHAFATHLLNHDADLRAVQMLLGHSNLTTTEIYTHVARARLHELYNKTHPRA</sequence>
<feature type="active site" evidence="10">
    <location>
        <position position="145"/>
    </location>
</feature>
<evidence type="ECO:0000256" key="7">
    <source>
        <dbReference type="ARBA" id="ARBA00023125"/>
    </source>
</evidence>
<evidence type="ECO:0000256" key="8">
    <source>
        <dbReference type="ARBA" id="ARBA00023172"/>
    </source>
</evidence>
<keyword evidence="4 10" id="KW-0132">Cell division</keyword>
<evidence type="ECO:0000259" key="11">
    <source>
        <dbReference type="PROSITE" id="PS51898"/>
    </source>
</evidence>
<dbReference type="InterPro" id="IPR050090">
    <property type="entry name" value="Tyrosine_recombinase_XerCD"/>
</dbReference>
<dbReference type="PROSITE" id="PS51898">
    <property type="entry name" value="TYR_RECOMBINASE"/>
    <property type="match status" value="1"/>
</dbReference>
<dbReference type="InterPro" id="IPR010998">
    <property type="entry name" value="Integrase_recombinase_N"/>
</dbReference>
<dbReference type="InterPro" id="IPR023009">
    <property type="entry name" value="Tyrosine_recombinase_XerC/XerD"/>
</dbReference>
<dbReference type="SUPFAM" id="SSF47823">
    <property type="entry name" value="lambda integrase-like, N-terminal domain"/>
    <property type="match status" value="1"/>
</dbReference>
<comment type="similarity">
    <text evidence="10">Belongs to the 'phage' integrase family. XerC subfamily.</text>
</comment>
<dbReference type="GO" id="GO:0051301">
    <property type="term" value="P:cell division"/>
    <property type="evidence" value="ECO:0007669"/>
    <property type="project" value="UniProtKB-KW"/>
</dbReference>
<dbReference type="NCBIfam" id="TIGR02225">
    <property type="entry name" value="recomb_XerD"/>
    <property type="match status" value="1"/>
</dbReference>
<feature type="active site" evidence="10">
    <location>
        <position position="245"/>
    </location>
</feature>
<keyword evidence="8 10" id="KW-0233">DNA recombination</keyword>
<evidence type="ECO:0000256" key="10">
    <source>
        <dbReference type="HAMAP-Rule" id="MF_01808"/>
    </source>
</evidence>
<proteinExistence type="inferred from homology"/>
<dbReference type="HAMAP" id="MF_01808">
    <property type="entry name" value="Recomb_XerC_XerD"/>
    <property type="match status" value="1"/>
</dbReference>
<dbReference type="InterPro" id="IPR013762">
    <property type="entry name" value="Integrase-like_cat_sf"/>
</dbReference>
<dbReference type="InterPro" id="IPR044068">
    <property type="entry name" value="CB"/>
</dbReference>
<keyword evidence="5 10" id="KW-0159">Chromosome partition</keyword>
<evidence type="ECO:0000313" key="13">
    <source>
        <dbReference type="EMBL" id="MBU3827353.1"/>
    </source>
</evidence>
<dbReference type="EMBL" id="JAHLFG010000085">
    <property type="protein sequence ID" value="MBU3827353.1"/>
    <property type="molecule type" value="Genomic_DNA"/>
</dbReference>
<keyword evidence="7 10" id="KW-0238">DNA-binding</keyword>
<evidence type="ECO:0000313" key="14">
    <source>
        <dbReference type="Proteomes" id="UP000824150"/>
    </source>
</evidence>
<evidence type="ECO:0000256" key="6">
    <source>
        <dbReference type="ARBA" id="ARBA00022908"/>
    </source>
</evidence>
<dbReference type="InterPro" id="IPR004107">
    <property type="entry name" value="Integrase_SAM-like_N"/>
</dbReference>
<comment type="subunit">
    <text evidence="10">Forms a cyclic heterotetrameric complex composed of two molecules of XerC and two molecules of XerD.</text>
</comment>
<feature type="active site" evidence="10">
    <location>
        <position position="268"/>
    </location>
</feature>
<dbReference type="Pfam" id="PF02899">
    <property type="entry name" value="Phage_int_SAM_1"/>
    <property type="match status" value="1"/>
</dbReference>
<dbReference type="Gene3D" id="1.10.150.130">
    <property type="match status" value="1"/>
</dbReference>
<evidence type="ECO:0000256" key="2">
    <source>
        <dbReference type="ARBA" id="ARBA00010450"/>
    </source>
</evidence>
<evidence type="ECO:0000256" key="1">
    <source>
        <dbReference type="ARBA" id="ARBA00004496"/>
    </source>
</evidence>
<organism evidence="13 14">
    <name type="scientific">Candidatus Anaerobiospirillum merdipullorum</name>
    <dbReference type="NCBI Taxonomy" id="2838450"/>
    <lineage>
        <taxon>Bacteria</taxon>
        <taxon>Pseudomonadati</taxon>
        <taxon>Pseudomonadota</taxon>
        <taxon>Gammaproteobacteria</taxon>
        <taxon>Aeromonadales</taxon>
        <taxon>Succinivibrionaceae</taxon>
        <taxon>Anaerobiospirillum</taxon>
    </lineage>
</organism>
<dbReference type="PROSITE" id="PS51900">
    <property type="entry name" value="CB"/>
    <property type="match status" value="1"/>
</dbReference>
<feature type="active site" evidence="10">
    <location>
        <position position="242"/>
    </location>
</feature>
<feature type="domain" description="Tyr recombinase" evidence="11">
    <location>
        <begin position="105"/>
        <end position="290"/>
    </location>
</feature>
<comment type="subcellular location">
    <subcellularLocation>
        <location evidence="1 10">Cytoplasm</location>
    </subcellularLocation>
</comment>
<reference evidence="13" key="2">
    <citation type="submission" date="2021-04" db="EMBL/GenBank/DDBJ databases">
        <authorList>
            <person name="Gilroy R."/>
        </authorList>
    </citation>
    <scope>NUCLEOTIDE SEQUENCE</scope>
    <source>
        <strain evidence="13">687</strain>
    </source>
</reference>
<dbReference type="Pfam" id="PF00589">
    <property type="entry name" value="Phage_integrase"/>
    <property type="match status" value="1"/>
</dbReference>
<feature type="domain" description="Core-binding (CB)" evidence="12">
    <location>
        <begin position="1"/>
        <end position="84"/>
    </location>
</feature>
<gene>
    <name evidence="13" type="primary">xerD</name>
    <name evidence="10" type="synonym">xerC</name>
    <name evidence="13" type="ORF">IAA31_07705</name>
</gene>
<keyword evidence="6 10" id="KW-0229">DNA integration</keyword>
<dbReference type="PANTHER" id="PTHR30349">
    <property type="entry name" value="PHAGE INTEGRASE-RELATED"/>
    <property type="match status" value="1"/>
</dbReference>
<dbReference type="GO" id="GO:0005737">
    <property type="term" value="C:cytoplasm"/>
    <property type="evidence" value="ECO:0007669"/>
    <property type="project" value="UniProtKB-SubCell"/>
</dbReference>
<comment type="similarity">
    <text evidence="2">Belongs to the 'phage' integrase family. XerD subfamily.</text>
</comment>
<feature type="active site" description="O-(3'-phospho-DNA)-tyrosine intermediate" evidence="10">
    <location>
        <position position="277"/>
    </location>
</feature>
<dbReference type="Gene3D" id="1.10.443.10">
    <property type="entry name" value="Intergrase catalytic core"/>
    <property type="match status" value="1"/>
</dbReference>
<dbReference type="SUPFAM" id="SSF56349">
    <property type="entry name" value="DNA breaking-rejoining enzymes"/>
    <property type="match status" value="1"/>
</dbReference>
<protein>
    <recommendedName>
        <fullName evidence="10">Tyrosine recombinase XerC</fullName>
    </recommendedName>
</protein>
<evidence type="ECO:0000256" key="5">
    <source>
        <dbReference type="ARBA" id="ARBA00022829"/>
    </source>
</evidence>
<dbReference type="GO" id="GO:0003677">
    <property type="term" value="F:DNA binding"/>
    <property type="evidence" value="ECO:0007669"/>
    <property type="project" value="UniProtKB-UniRule"/>
</dbReference>
<dbReference type="InterPro" id="IPR011010">
    <property type="entry name" value="DNA_brk_join_enz"/>
</dbReference>
<dbReference type="GO" id="GO:0006313">
    <property type="term" value="P:DNA transposition"/>
    <property type="evidence" value="ECO:0007669"/>
    <property type="project" value="UniProtKB-UniRule"/>
</dbReference>
<feature type="active site" evidence="10">
    <location>
        <position position="169"/>
    </location>
</feature>
<dbReference type="CDD" id="cd00798">
    <property type="entry name" value="INT_XerDC_C"/>
    <property type="match status" value="1"/>
</dbReference>
<comment type="caution">
    <text evidence="13">The sequence shown here is derived from an EMBL/GenBank/DDBJ whole genome shotgun (WGS) entry which is preliminary data.</text>
</comment>
<keyword evidence="3 10" id="KW-0963">Cytoplasm</keyword>
<dbReference type="GO" id="GO:0007059">
    <property type="term" value="P:chromosome segregation"/>
    <property type="evidence" value="ECO:0007669"/>
    <property type="project" value="UniProtKB-UniRule"/>
</dbReference>
<dbReference type="InterPro" id="IPR002104">
    <property type="entry name" value="Integrase_catalytic"/>
</dbReference>
<evidence type="ECO:0000256" key="9">
    <source>
        <dbReference type="ARBA" id="ARBA00023306"/>
    </source>
</evidence>
<evidence type="ECO:0000256" key="3">
    <source>
        <dbReference type="ARBA" id="ARBA00022490"/>
    </source>
</evidence>
<dbReference type="NCBIfam" id="NF001399">
    <property type="entry name" value="PRK00283.1"/>
    <property type="match status" value="1"/>
</dbReference>
<evidence type="ECO:0000259" key="12">
    <source>
        <dbReference type="PROSITE" id="PS51900"/>
    </source>
</evidence>
<name>A0A9E2KQB7_9GAMM</name>
<evidence type="ECO:0000256" key="4">
    <source>
        <dbReference type="ARBA" id="ARBA00022618"/>
    </source>
</evidence>
<dbReference type="GO" id="GO:0009037">
    <property type="term" value="F:tyrosine-based site-specific recombinase activity"/>
    <property type="evidence" value="ECO:0007669"/>
    <property type="project" value="UniProtKB-UniRule"/>
</dbReference>
<reference evidence="13" key="1">
    <citation type="journal article" date="2021" name="PeerJ">
        <title>Extensive microbial diversity within the chicken gut microbiome revealed by metagenomics and culture.</title>
        <authorList>
            <person name="Gilroy R."/>
            <person name="Ravi A."/>
            <person name="Getino M."/>
            <person name="Pursley I."/>
            <person name="Horton D.L."/>
            <person name="Alikhan N.F."/>
            <person name="Baker D."/>
            <person name="Gharbi K."/>
            <person name="Hall N."/>
            <person name="Watson M."/>
            <person name="Adriaenssens E.M."/>
            <person name="Foster-Nyarko E."/>
            <person name="Jarju S."/>
            <person name="Secka A."/>
            <person name="Antonio M."/>
            <person name="Oren A."/>
            <person name="Chaudhuri R.R."/>
            <person name="La Ragione R."/>
            <person name="Hildebrand F."/>
            <person name="Pallen M.J."/>
        </authorList>
    </citation>
    <scope>NUCLEOTIDE SEQUENCE</scope>
    <source>
        <strain evidence="13">687</strain>
    </source>
</reference>
<dbReference type="PANTHER" id="PTHR30349:SF81">
    <property type="entry name" value="TYROSINE RECOMBINASE XERC"/>
    <property type="match status" value="1"/>
</dbReference>
<accession>A0A9E2KQB7</accession>
<keyword evidence="9 10" id="KW-0131">Cell cycle</keyword>
<dbReference type="Proteomes" id="UP000824150">
    <property type="component" value="Unassembled WGS sequence"/>
</dbReference>
<dbReference type="AlphaFoldDB" id="A0A9E2KQB7"/>